<keyword evidence="5" id="KW-0472">Membrane</keyword>
<dbReference type="OrthoDB" id="3648309at2759"/>
<evidence type="ECO:0000256" key="5">
    <source>
        <dbReference type="ARBA" id="ARBA00023136"/>
    </source>
</evidence>
<dbReference type="GO" id="GO:0005886">
    <property type="term" value="C:plasma membrane"/>
    <property type="evidence" value="ECO:0007669"/>
    <property type="project" value="TreeGrafter"/>
</dbReference>
<dbReference type="Proteomes" id="UP000452235">
    <property type="component" value="Unassembled WGS sequence"/>
</dbReference>
<evidence type="ECO:0000313" key="7">
    <source>
        <dbReference type="Proteomes" id="UP000452235"/>
    </source>
</evidence>
<comment type="subcellular location">
    <subcellularLocation>
        <location evidence="1">Membrane</location>
        <topology evidence="1">Multi-pass membrane protein</topology>
    </subcellularLocation>
</comment>
<evidence type="ECO:0000256" key="3">
    <source>
        <dbReference type="ARBA" id="ARBA00022692"/>
    </source>
</evidence>
<evidence type="ECO:0000256" key="1">
    <source>
        <dbReference type="ARBA" id="ARBA00004141"/>
    </source>
</evidence>
<dbReference type="EMBL" id="BLJY01000012">
    <property type="protein sequence ID" value="GFF20390.1"/>
    <property type="molecule type" value="Genomic_DNA"/>
</dbReference>
<dbReference type="InterPro" id="IPR000791">
    <property type="entry name" value="Gpr1/Fun34/SatP-like"/>
</dbReference>
<comment type="similarity">
    <text evidence="2">Belongs to the acetate uptake transporter (AceTr) (TC 2.A.96) family.</text>
</comment>
<keyword evidence="3" id="KW-0812">Transmembrane</keyword>
<evidence type="ECO:0000256" key="4">
    <source>
        <dbReference type="ARBA" id="ARBA00022989"/>
    </source>
</evidence>
<gene>
    <name evidence="6" type="ORF">ATEIFO6365_0012014600</name>
</gene>
<keyword evidence="4" id="KW-1133">Transmembrane helix</keyword>
<sequence>MTSTTSHDAVSDSQKNADPVDIEQQLEAVPFKHERVKSLGAGSALALGAFGTTLTTLSLSLMEWRGVTTNNVFVANFFFIAAFGLVITAQWELSIGNGFSYTVFSAFGLFYAGYGALLTPAFGIAQAYGGDDTAEYNNAVGFFMILWTVFVFTFLIASLPSNVAYILVFLLVDLGFLTVAASYFAAADGHPASSTALKKAGGVFCFLAGLVGWYIVFHLLLADSLLDLPLGDTSRLFGKKKGKGE</sequence>
<keyword evidence="7" id="KW-1185">Reference proteome</keyword>
<dbReference type="AlphaFoldDB" id="A0A5M3ZE47"/>
<proteinExistence type="inferred from homology"/>
<dbReference type="Pfam" id="PF01184">
    <property type="entry name" value="Gpr1_Fun34_YaaH"/>
    <property type="match status" value="1"/>
</dbReference>
<dbReference type="GO" id="GO:0015123">
    <property type="term" value="F:acetate transmembrane transporter activity"/>
    <property type="evidence" value="ECO:0007669"/>
    <property type="project" value="TreeGrafter"/>
</dbReference>
<reference evidence="6 7" key="1">
    <citation type="submission" date="2020-01" db="EMBL/GenBank/DDBJ databases">
        <title>Aspergillus terreus IFO 6365 whole genome shotgun sequence.</title>
        <authorList>
            <person name="Kanamasa S."/>
            <person name="Takahashi H."/>
        </authorList>
    </citation>
    <scope>NUCLEOTIDE SEQUENCE [LARGE SCALE GENOMIC DNA]</scope>
    <source>
        <strain evidence="6 7">IFO 6365</strain>
    </source>
</reference>
<protein>
    <submittedName>
        <fullName evidence="6">Acetate transporter</fullName>
    </submittedName>
</protein>
<dbReference type="PANTHER" id="PTHR31123">
    <property type="entry name" value="ACCUMULATION OF DYADS PROTEIN 2-RELATED"/>
    <property type="match status" value="1"/>
</dbReference>
<comment type="caution">
    <text evidence="6">The sequence shown here is derived from an EMBL/GenBank/DDBJ whole genome shotgun (WGS) entry which is preliminary data.</text>
</comment>
<dbReference type="InterPro" id="IPR051633">
    <property type="entry name" value="AceTr"/>
</dbReference>
<evidence type="ECO:0000313" key="6">
    <source>
        <dbReference type="EMBL" id="GFF20390.1"/>
    </source>
</evidence>
<dbReference type="PANTHER" id="PTHR31123:SF7">
    <property type="entry name" value="MARVEL DOMAIN-CONTAINING PROTEIN"/>
    <property type="match status" value="1"/>
</dbReference>
<organism evidence="6 7">
    <name type="scientific">Aspergillus terreus</name>
    <dbReference type="NCBI Taxonomy" id="33178"/>
    <lineage>
        <taxon>Eukaryota</taxon>
        <taxon>Fungi</taxon>
        <taxon>Dikarya</taxon>
        <taxon>Ascomycota</taxon>
        <taxon>Pezizomycotina</taxon>
        <taxon>Eurotiomycetes</taxon>
        <taxon>Eurotiomycetidae</taxon>
        <taxon>Eurotiales</taxon>
        <taxon>Aspergillaceae</taxon>
        <taxon>Aspergillus</taxon>
        <taxon>Aspergillus subgen. Circumdati</taxon>
    </lineage>
</organism>
<dbReference type="VEuPathDB" id="FungiDB:ATEG_08108"/>
<evidence type="ECO:0000256" key="2">
    <source>
        <dbReference type="ARBA" id="ARBA00005587"/>
    </source>
</evidence>
<name>A0A5M3ZE47_ASPTE</name>
<accession>A0A5M3ZE47</accession>